<reference evidence="8 9" key="1">
    <citation type="journal article" date="2010" name="J. Bacteriol.">
        <title>Genome sequence of the oligotrophic marine Gammaproteobacterium HTCC2143, isolated from the Oregon Coast.</title>
        <authorList>
            <person name="Oh H.M."/>
            <person name="Kang I."/>
            <person name="Ferriera S."/>
            <person name="Giovannoni S.J."/>
            <person name="Cho J.C."/>
        </authorList>
    </citation>
    <scope>NUCLEOTIDE SEQUENCE [LARGE SCALE GENOMIC DNA]</scope>
    <source>
        <strain evidence="8 9">HTCC2143</strain>
    </source>
</reference>
<sequence>MKADTVVVLDFETTGLSPDAGDRAIEIGAVRLESGEVVDRFQALMNPGQRVSGFIEDHTGITNTMLANSDHSAKVMHQFADFIEGHNLVAHNASFDKRFLDAELARISRSYSGDFSCSLLASRRIYQQAPNHQLGTLIKYTGIASTGDFHRALYDSEMTVKLWLHLLATINDRYPIKNISFATIQQLNRTPKKSVEQWLARQSEGLPTKKRLKTGG</sequence>
<dbReference type="GO" id="GO:0003677">
    <property type="term" value="F:DNA binding"/>
    <property type="evidence" value="ECO:0007669"/>
    <property type="project" value="InterPro"/>
</dbReference>
<keyword evidence="2" id="KW-0540">Nuclease</keyword>
<dbReference type="SUPFAM" id="SSF53098">
    <property type="entry name" value="Ribonuclease H-like"/>
    <property type="match status" value="1"/>
</dbReference>
<dbReference type="SMART" id="SM00479">
    <property type="entry name" value="EXOIII"/>
    <property type="match status" value="1"/>
</dbReference>
<dbReference type="GO" id="GO:0005829">
    <property type="term" value="C:cytosol"/>
    <property type="evidence" value="ECO:0007669"/>
    <property type="project" value="TreeGrafter"/>
</dbReference>
<evidence type="ECO:0000313" key="8">
    <source>
        <dbReference type="EMBL" id="EAW31984.1"/>
    </source>
</evidence>
<dbReference type="FunFam" id="3.30.420.10:FF:000045">
    <property type="entry name" value="3'-5' exonuclease DinG"/>
    <property type="match status" value="1"/>
</dbReference>
<comment type="function">
    <text evidence="4">DNA polymerase III is a complex, multichain enzyme responsible for most of the replicative synthesis in bacteria. The epsilon subunit contain the editing function and is a proofreading 3'-5' exonuclease.</text>
</comment>
<dbReference type="CDD" id="cd06127">
    <property type="entry name" value="DEDDh"/>
    <property type="match status" value="1"/>
</dbReference>
<comment type="subunit">
    <text evidence="5">DNA polymerase III contains a core (composed of alpha, epsilon and theta chains) that associates with a tau subunit. This core dimerizes to form the POLIII' complex. PolIII' associates with the gamma complex (composed of gamma, delta, delta', psi and chi chains) and with the beta chain to form the complete DNA polymerase III complex.</text>
</comment>
<dbReference type="OrthoDB" id="9803913at2"/>
<dbReference type="STRING" id="247633.GP2143_06020"/>
<evidence type="ECO:0000313" key="9">
    <source>
        <dbReference type="Proteomes" id="UP000004931"/>
    </source>
</evidence>
<name>A0YBQ4_9GAMM</name>
<evidence type="ECO:0000256" key="6">
    <source>
        <dbReference type="ARBA" id="ARBA00049244"/>
    </source>
</evidence>
<dbReference type="Pfam" id="PF00929">
    <property type="entry name" value="RNase_T"/>
    <property type="match status" value="1"/>
</dbReference>
<keyword evidence="9" id="KW-1185">Reference proteome</keyword>
<dbReference type="EC" id="2.7.7.7" evidence="1"/>
<dbReference type="PANTHER" id="PTHR30231">
    <property type="entry name" value="DNA POLYMERASE III SUBUNIT EPSILON"/>
    <property type="match status" value="1"/>
</dbReference>
<keyword evidence="3 8" id="KW-0269">Exonuclease</keyword>
<dbReference type="NCBIfam" id="TIGR00573">
    <property type="entry name" value="dnaq"/>
    <property type="match status" value="1"/>
</dbReference>
<evidence type="ECO:0000256" key="5">
    <source>
        <dbReference type="ARBA" id="ARBA00026073"/>
    </source>
</evidence>
<dbReference type="PANTHER" id="PTHR30231:SF37">
    <property type="entry name" value="EXODEOXYRIBONUCLEASE 10"/>
    <property type="match status" value="1"/>
</dbReference>
<accession>A0YBQ4</accession>
<comment type="caution">
    <text evidence="8">The sequence shown here is derived from an EMBL/GenBank/DDBJ whole genome shotgun (WGS) entry which is preliminary data.</text>
</comment>
<dbReference type="eggNOG" id="COG2176">
    <property type="taxonomic scope" value="Bacteria"/>
</dbReference>
<dbReference type="InterPro" id="IPR013520">
    <property type="entry name" value="Ribonucl_H"/>
</dbReference>
<dbReference type="InterPro" id="IPR006054">
    <property type="entry name" value="DnaQ"/>
</dbReference>
<comment type="catalytic activity">
    <reaction evidence="6">
        <text>DNA(n) + a 2'-deoxyribonucleoside 5'-triphosphate = DNA(n+1) + diphosphate</text>
        <dbReference type="Rhea" id="RHEA:22508"/>
        <dbReference type="Rhea" id="RHEA-COMP:17339"/>
        <dbReference type="Rhea" id="RHEA-COMP:17340"/>
        <dbReference type="ChEBI" id="CHEBI:33019"/>
        <dbReference type="ChEBI" id="CHEBI:61560"/>
        <dbReference type="ChEBI" id="CHEBI:173112"/>
        <dbReference type="EC" id="2.7.7.7"/>
    </reaction>
</comment>
<dbReference type="InterPro" id="IPR012337">
    <property type="entry name" value="RNaseH-like_sf"/>
</dbReference>
<evidence type="ECO:0000256" key="3">
    <source>
        <dbReference type="ARBA" id="ARBA00022839"/>
    </source>
</evidence>
<dbReference type="Proteomes" id="UP000004931">
    <property type="component" value="Unassembled WGS sequence"/>
</dbReference>
<dbReference type="EMBL" id="AAVT01000002">
    <property type="protein sequence ID" value="EAW31984.1"/>
    <property type="molecule type" value="Genomic_DNA"/>
</dbReference>
<dbReference type="GO" id="GO:0003887">
    <property type="term" value="F:DNA-directed DNA polymerase activity"/>
    <property type="evidence" value="ECO:0007669"/>
    <property type="project" value="UniProtKB-EC"/>
</dbReference>
<evidence type="ECO:0000256" key="2">
    <source>
        <dbReference type="ARBA" id="ARBA00022722"/>
    </source>
</evidence>
<dbReference type="InterPro" id="IPR036397">
    <property type="entry name" value="RNaseH_sf"/>
</dbReference>
<keyword evidence="3 8" id="KW-0378">Hydrolase</keyword>
<dbReference type="Gene3D" id="3.30.420.10">
    <property type="entry name" value="Ribonuclease H-like superfamily/Ribonuclease H"/>
    <property type="match status" value="1"/>
</dbReference>
<dbReference type="GO" id="GO:0008408">
    <property type="term" value="F:3'-5' exonuclease activity"/>
    <property type="evidence" value="ECO:0007669"/>
    <property type="project" value="TreeGrafter"/>
</dbReference>
<dbReference type="AlphaFoldDB" id="A0YBQ4"/>
<organism evidence="8 9">
    <name type="scientific">marine gamma proteobacterium HTCC2143</name>
    <dbReference type="NCBI Taxonomy" id="247633"/>
    <lineage>
        <taxon>Bacteria</taxon>
        <taxon>Pseudomonadati</taxon>
        <taxon>Pseudomonadota</taxon>
        <taxon>Gammaproteobacteria</taxon>
        <taxon>Cellvibrionales</taxon>
        <taxon>Spongiibacteraceae</taxon>
        <taxon>BD1-7 clade</taxon>
    </lineage>
</organism>
<protein>
    <recommendedName>
        <fullName evidence="1">DNA-directed DNA polymerase</fullName>
        <ecNumber evidence="1">2.7.7.7</ecNumber>
    </recommendedName>
</protein>
<feature type="domain" description="Exonuclease" evidence="7">
    <location>
        <begin position="5"/>
        <end position="172"/>
    </location>
</feature>
<evidence type="ECO:0000256" key="1">
    <source>
        <dbReference type="ARBA" id="ARBA00012417"/>
    </source>
</evidence>
<gene>
    <name evidence="8" type="ORF">GP2143_06020</name>
</gene>
<proteinExistence type="predicted"/>
<dbReference type="GO" id="GO:0045004">
    <property type="term" value="P:DNA replication proofreading"/>
    <property type="evidence" value="ECO:0007669"/>
    <property type="project" value="TreeGrafter"/>
</dbReference>
<evidence type="ECO:0000259" key="7">
    <source>
        <dbReference type="SMART" id="SM00479"/>
    </source>
</evidence>
<evidence type="ECO:0000256" key="4">
    <source>
        <dbReference type="ARBA" id="ARBA00025483"/>
    </source>
</evidence>